<dbReference type="AlphaFoldDB" id="A0A0R2F5H2"/>
<dbReference type="InterPro" id="IPR036034">
    <property type="entry name" value="PDZ_sf"/>
</dbReference>
<feature type="transmembrane region" description="Helical" evidence="1">
    <location>
        <begin position="48"/>
        <end position="79"/>
    </location>
</feature>
<feature type="transmembrane region" description="Helical" evidence="1">
    <location>
        <begin position="162"/>
        <end position="180"/>
    </location>
</feature>
<dbReference type="PROSITE" id="PS50106">
    <property type="entry name" value="PDZ"/>
    <property type="match status" value="1"/>
</dbReference>
<evidence type="ECO:0000313" key="3">
    <source>
        <dbReference type="EMBL" id="KRN20727.1"/>
    </source>
</evidence>
<dbReference type="InterPro" id="IPR041489">
    <property type="entry name" value="PDZ_6"/>
</dbReference>
<keyword evidence="1" id="KW-0472">Membrane</keyword>
<dbReference type="STRING" id="1423730.FC75_GL000059"/>
<feature type="transmembrane region" description="Helical" evidence="1">
    <location>
        <begin position="12"/>
        <end position="36"/>
    </location>
</feature>
<dbReference type="EMBL" id="AYZJ01000067">
    <property type="protein sequence ID" value="KRN20727.1"/>
    <property type="molecule type" value="Genomic_DNA"/>
</dbReference>
<dbReference type="SUPFAM" id="SSF50156">
    <property type="entry name" value="PDZ domain-like"/>
    <property type="match status" value="1"/>
</dbReference>
<feature type="transmembrane region" description="Helical" evidence="1">
    <location>
        <begin position="219"/>
        <end position="239"/>
    </location>
</feature>
<dbReference type="Proteomes" id="UP000050865">
    <property type="component" value="Unassembled WGS sequence"/>
</dbReference>
<proteinExistence type="predicted"/>
<dbReference type="InterPro" id="IPR001478">
    <property type="entry name" value="PDZ"/>
</dbReference>
<reference evidence="3 4" key="1">
    <citation type="journal article" date="2015" name="Genome Announc.">
        <title>Expanding the biotechnology potential of lactobacilli through comparative genomics of 213 strains and associated genera.</title>
        <authorList>
            <person name="Sun Z."/>
            <person name="Harris H.M."/>
            <person name="McCann A."/>
            <person name="Guo C."/>
            <person name="Argimon S."/>
            <person name="Zhang W."/>
            <person name="Yang X."/>
            <person name="Jeffery I.B."/>
            <person name="Cooney J.C."/>
            <person name="Kagawa T.F."/>
            <person name="Liu W."/>
            <person name="Song Y."/>
            <person name="Salvetti E."/>
            <person name="Wrobel A."/>
            <person name="Rasinkangas P."/>
            <person name="Parkhill J."/>
            <person name="Rea M.C."/>
            <person name="O'Sullivan O."/>
            <person name="Ritari J."/>
            <person name="Douillard F.P."/>
            <person name="Paul Ross R."/>
            <person name="Yang R."/>
            <person name="Briner A.E."/>
            <person name="Felis G.E."/>
            <person name="de Vos W.M."/>
            <person name="Barrangou R."/>
            <person name="Klaenhammer T.R."/>
            <person name="Caufield P.W."/>
            <person name="Cui Y."/>
            <person name="Zhang H."/>
            <person name="O'Toole P.W."/>
        </authorList>
    </citation>
    <scope>NUCLEOTIDE SEQUENCE [LARGE SCALE GENOMIC DNA]</scope>
    <source>
        <strain evidence="3 4">DSM 22697</strain>
    </source>
</reference>
<organism evidence="3 4">
    <name type="scientific">Lacticaseibacillus camelliae DSM 22697 = JCM 13995</name>
    <dbReference type="NCBI Taxonomy" id="1423730"/>
    <lineage>
        <taxon>Bacteria</taxon>
        <taxon>Bacillati</taxon>
        <taxon>Bacillota</taxon>
        <taxon>Bacilli</taxon>
        <taxon>Lactobacillales</taxon>
        <taxon>Lactobacillaceae</taxon>
        <taxon>Lacticaseibacillus</taxon>
    </lineage>
</organism>
<feature type="transmembrane region" description="Helical" evidence="1">
    <location>
        <begin position="192"/>
        <end position="213"/>
    </location>
</feature>
<sequence length="337" mass="36133">MFGTSIDRHWTNWWAGLLGGIGCGLILSLMLVLLGATLPQPVMLMSGLLEVLALLLSGLGFAPWFLALAGLIVVLPAWFGPVPAPARWAGGYVAMVALVWLANALLLRFLNPAVDVPKLRPGKRGARIATYSRRQWYWLPLVLPVPGDWLQAFGWWPTLGIGATRFALVGLPLIVGAALTTRKQLPTRATDAWAWQYLGAGLVALIVAGLVYWRPAAGQMAIFALAALGCILGLANWAATRRGTGLISQTSTGVRIVAVQPDTPASKMGLVAGDIVLTCNHQAVHTENELYAALQTSPTYCRLKVMRLDGAIRLAETAVFNGVPHELGMITFAEEQA</sequence>
<keyword evidence="1" id="KW-1133">Transmembrane helix</keyword>
<comment type="caution">
    <text evidence="3">The sequence shown here is derived from an EMBL/GenBank/DDBJ whole genome shotgun (WGS) entry which is preliminary data.</text>
</comment>
<evidence type="ECO:0000313" key="4">
    <source>
        <dbReference type="Proteomes" id="UP000050865"/>
    </source>
</evidence>
<dbReference type="Gene3D" id="2.30.42.10">
    <property type="match status" value="1"/>
</dbReference>
<name>A0A0R2F5H2_9LACO</name>
<dbReference type="PATRIC" id="fig|1423730.4.peg.64"/>
<dbReference type="GO" id="GO:0006508">
    <property type="term" value="P:proteolysis"/>
    <property type="evidence" value="ECO:0007669"/>
    <property type="project" value="UniProtKB-KW"/>
</dbReference>
<dbReference type="Pfam" id="PF17820">
    <property type="entry name" value="PDZ_6"/>
    <property type="match status" value="1"/>
</dbReference>
<accession>A0A0R2F5H2</accession>
<keyword evidence="4" id="KW-1185">Reference proteome</keyword>
<keyword evidence="1" id="KW-0812">Transmembrane</keyword>
<keyword evidence="3" id="KW-0645">Protease</keyword>
<feature type="transmembrane region" description="Helical" evidence="1">
    <location>
        <begin position="91"/>
        <end position="110"/>
    </location>
</feature>
<evidence type="ECO:0000256" key="1">
    <source>
        <dbReference type="SAM" id="Phobius"/>
    </source>
</evidence>
<dbReference type="SMART" id="SM00228">
    <property type="entry name" value="PDZ"/>
    <property type="match status" value="1"/>
</dbReference>
<gene>
    <name evidence="3" type="ORF">FC75_GL000059</name>
</gene>
<evidence type="ECO:0000259" key="2">
    <source>
        <dbReference type="PROSITE" id="PS50106"/>
    </source>
</evidence>
<keyword evidence="3" id="KW-0378">Hydrolase</keyword>
<feature type="domain" description="PDZ" evidence="2">
    <location>
        <begin position="243"/>
        <end position="309"/>
    </location>
</feature>
<dbReference type="GO" id="GO:0008233">
    <property type="term" value="F:peptidase activity"/>
    <property type="evidence" value="ECO:0007669"/>
    <property type="project" value="UniProtKB-KW"/>
</dbReference>
<protein>
    <submittedName>
        <fullName evidence="3">Trypsin-like serine protease</fullName>
    </submittedName>
</protein>